<protein>
    <recommendedName>
        <fullName evidence="3">4'-phosphopantetheinyl transferase domain-containing protein</fullName>
    </recommendedName>
</protein>
<dbReference type="HOGENOM" id="CLU_1342741_0_0_6"/>
<evidence type="ECO:0000313" key="5">
    <source>
        <dbReference type="Proteomes" id="UP000005289"/>
    </source>
</evidence>
<dbReference type="PANTHER" id="PTHR12215">
    <property type="entry name" value="PHOSPHOPANTETHEINE TRANSFERASE"/>
    <property type="match status" value="1"/>
</dbReference>
<dbReference type="AlphaFoldDB" id="W0DNC8"/>
<keyword evidence="2" id="KW-0808">Transferase</keyword>
<evidence type="ECO:0000256" key="2">
    <source>
        <dbReference type="ARBA" id="ARBA00022679"/>
    </source>
</evidence>
<feature type="domain" description="4'-phosphopantetheinyl transferase" evidence="3">
    <location>
        <begin position="80"/>
        <end position="150"/>
    </location>
</feature>
<proteinExistence type="inferred from homology"/>
<dbReference type="Pfam" id="PF01648">
    <property type="entry name" value="ACPS"/>
    <property type="match status" value="1"/>
</dbReference>
<dbReference type="KEGG" id="tti:THITH_09505"/>
<comment type="similarity">
    <text evidence="1">Belongs to the P-Pant transferase superfamily. Gsp/Sfp/HetI/AcpT family.</text>
</comment>
<name>W0DNC8_9GAMM</name>
<dbReference type="SUPFAM" id="SSF56214">
    <property type="entry name" value="4'-phosphopantetheinyl transferase"/>
    <property type="match status" value="2"/>
</dbReference>
<dbReference type="InterPro" id="IPR037143">
    <property type="entry name" value="4-PPantetheinyl_Trfase_dom_sf"/>
</dbReference>
<dbReference type="GO" id="GO:0008897">
    <property type="term" value="F:holo-[acyl-carrier-protein] synthase activity"/>
    <property type="evidence" value="ECO:0007669"/>
    <property type="project" value="InterPro"/>
</dbReference>
<dbReference type="InterPro" id="IPR050559">
    <property type="entry name" value="P-Pant_transferase_sf"/>
</dbReference>
<dbReference type="OrthoDB" id="9808281at2"/>
<evidence type="ECO:0000313" key="4">
    <source>
        <dbReference type="EMBL" id="AHF00100.1"/>
    </source>
</evidence>
<dbReference type="Proteomes" id="UP000005289">
    <property type="component" value="Chromosome"/>
</dbReference>
<dbReference type="InterPro" id="IPR008278">
    <property type="entry name" value="4-PPantetheinyl_Trfase_dom"/>
</dbReference>
<reference evidence="4 5" key="1">
    <citation type="submission" date="2013-12" db="EMBL/GenBank/DDBJ databases">
        <authorList>
            <consortium name="DOE Joint Genome Institute"/>
            <person name="Muyzer G."/>
            <person name="Huntemann M."/>
            <person name="Han J."/>
            <person name="Chen A."/>
            <person name="Kyrpides N."/>
            <person name="Mavromatis K."/>
            <person name="Markowitz V."/>
            <person name="Palaniappan K."/>
            <person name="Ivanova N."/>
            <person name="Schaumberg A."/>
            <person name="Pati A."/>
            <person name="Liolios K."/>
            <person name="Nordberg H.P."/>
            <person name="Cantor M.N."/>
            <person name="Hua S.X."/>
            <person name="Woyke T."/>
        </authorList>
    </citation>
    <scope>NUCLEOTIDE SEQUENCE [LARGE SCALE GENOMIC DNA]</scope>
    <source>
        <strain evidence="4 5">ARh 1</strain>
    </source>
</reference>
<dbReference type="PANTHER" id="PTHR12215:SF10">
    <property type="entry name" value="L-AMINOADIPATE-SEMIALDEHYDE DEHYDROGENASE-PHOSPHOPANTETHEINYL TRANSFERASE"/>
    <property type="match status" value="1"/>
</dbReference>
<dbReference type="GO" id="GO:0000287">
    <property type="term" value="F:magnesium ion binding"/>
    <property type="evidence" value="ECO:0007669"/>
    <property type="project" value="InterPro"/>
</dbReference>
<gene>
    <name evidence="4" type="ORF">THITH_09505</name>
</gene>
<keyword evidence="5" id="KW-1185">Reference proteome</keyword>
<sequence length="204" mass="22073">MMPRLPSPGIPHLWWIDAEAQEVAPWRAGILARYLGVLPADIRIVRNRFGKPMLGDPAPLAFNTSHSGGWTVLAISGGEPIGVDIEAVQAFPELGAVAHVHFAADVAAGIHALPAGRRARAFAREWTRLEARLKCAGHGFGRRETASWREGQIVSFSLGTIVGAIASEVPLMAPRWYRIARSQPRTSIGERRSGLPPIADLELA</sequence>
<dbReference type="GO" id="GO:0005829">
    <property type="term" value="C:cytosol"/>
    <property type="evidence" value="ECO:0007669"/>
    <property type="project" value="TreeGrafter"/>
</dbReference>
<dbReference type="GO" id="GO:0019878">
    <property type="term" value="P:lysine biosynthetic process via aminoadipic acid"/>
    <property type="evidence" value="ECO:0007669"/>
    <property type="project" value="TreeGrafter"/>
</dbReference>
<dbReference type="STRING" id="713585.THITH_09505"/>
<dbReference type="EMBL" id="CP007029">
    <property type="protein sequence ID" value="AHF00100.1"/>
    <property type="molecule type" value="Genomic_DNA"/>
</dbReference>
<accession>W0DNC8</accession>
<dbReference type="Gene3D" id="3.90.470.20">
    <property type="entry name" value="4'-phosphopantetheinyl transferase domain"/>
    <property type="match status" value="1"/>
</dbReference>
<evidence type="ECO:0000259" key="3">
    <source>
        <dbReference type="Pfam" id="PF01648"/>
    </source>
</evidence>
<evidence type="ECO:0000256" key="1">
    <source>
        <dbReference type="ARBA" id="ARBA00010990"/>
    </source>
</evidence>
<dbReference type="RefSeq" id="WP_006747350.1">
    <property type="nucleotide sequence ID" value="NZ_CP007029.1"/>
</dbReference>
<organism evidence="4 5">
    <name type="scientific">Thioalkalivibrio paradoxus ARh 1</name>
    <dbReference type="NCBI Taxonomy" id="713585"/>
    <lineage>
        <taxon>Bacteria</taxon>
        <taxon>Pseudomonadati</taxon>
        <taxon>Pseudomonadota</taxon>
        <taxon>Gammaproteobacteria</taxon>
        <taxon>Chromatiales</taxon>
        <taxon>Ectothiorhodospiraceae</taxon>
        <taxon>Thioalkalivibrio</taxon>
    </lineage>
</organism>